<dbReference type="Proteomes" id="UP000664167">
    <property type="component" value="Unassembled WGS sequence"/>
</dbReference>
<protein>
    <submittedName>
        <fullName evidence="1">Uncharacterized protein</fullName>
    </submittedName>
</protein>
<proteinExistence type="predicted"/>
<evidence type="ECO:0000313" key="2">
    <source>
        <dbReference type="Proteomes" id="UP000664167"/>
    </source>
</evidence>
<accession>A0A939FA89</accession>
<keyword evidence="2" id="KW-1185">Reference proteome</keyword>
<sequence>MTHPYPERLQQEGAQLAEHSRGFLLPGESLVAAFGMRLDQFVPEVLPRRYRTPKPEADAAARLKGGWRLLNPVIWVMYVVSVPAGLGEAACSGTWRGIRRLFRGKVWHGGWESGAGHFVRAVRTGPSYSSGHGHKSYVLTVTDRRLLLLTTSSTVLPRPAQLLGELPRGQFARRRASHPPRHKDRVDIAFTDGSWVALEAERRIQVEQIASLLG</sequence>
<organism evidence="1 2">
    <name type="scientific">Streptomyces beijiangensis</name>
    <dbReference type="NCBI Taxonomy" id="163361"/>
    <lineage>
        <taxon>Bacteria</taxon>
        <taxon>Bacillati</taxon>
        <taxon>Actinomycetota</taxon>
        <taxon>Actinomycetes</taxon>
        <taxon>Kitasatosporales</taxon>
        <taxon>Streptomycetaceae</taxon>
        <taxon>Streptomyces</taxon>
    </lineage>
</organism>
<comment type="caution">
    <text evidence="1">The sequence shown here is derived from an EMBL/GenBank/DDBJ whole genome shotgun (WGS) entry which is preliminary data.</text>
</comment>
<gene>
    <name evidence="1" type="ORF">J0695_26370</name>
</gene>
<reference evidence="1" key="1">
    <citation type="submission" date="2021-03" db="EMBL/GenBank/DDBJ databases">
        <title>Streptomyces poriferae sp. nov., a novel marine sponge-derived Actinobacteria species with anti-MRSA activity.</title>
        <authorList>
            <person name="Sandoval-Powers M."/>
            <person name="Kralova S."/>
            <person name="Nguyen G.-S."/>
            <person name="Fawwal D."/>
            <person name="Degnes K."/>
            <person name="Klinkenberg G."/>
            <person name="Sletta H."/>
            <person name="Wentzel A."/>
            <person name="Liles M.R."/>
        </authorList>
    </citation>
    <scope>NUCLEOTIDE SEQUENCE</scope>
    <source>
        <strain evidence="1">DSM 41794</strain>
    </source>
</reference>
<dbReference type="RefSeq" id="WP_206965976.1">
    <property type="nucleotide sequence ID" value="NZ_BAAAJJ010000001.1"/>
</dbReference>
<dbReference type="AlphaFoldDB" id="A0A939FA89"/>
<evidence type="ECO:0000313" key="1">
    <source>
        <dbReference type="EMBL" id="MBO0515290.1"/>
    </source>
</evidence>
<name>A0A939FA89_9ACTN</name>
<dbReference type="EMBL" id="JAFLRJ010000270">
    <property type="protein sequence ID" value="MBO0515290.1"/>
    <property type="molecule type" value="Genomic_DNA"/>
</dbReference>